<accession>A0A482XPM9</accession>
<dbReference type="InParanoid" id="A0A482XPM9"/>
<dbReference type="InterPro" id="IPR003961">
    <property type="entry name" value="FN3_dom"/>
</dbReference>
<dbReference type="OrthoDB" id="9984427at2759"/>
<proteinExistence type="predicted"/>
<feature type="domain" description="Fibronectin type-III" evidence="1">
    <location>
        <begin position="177"/>
        <end position="282"/>
    </location>
</feature>
<protein>
    <recommendedName>
        <fullName evidence="1">Fibronectin type-III domain-containing protein</fullName>
    </recommendedName>
</protein>
<dbReference type="CDD" id="cd00063">
    <property type="entry name" value="FN3"/>
    <property type="match status" value="1"/>
</dbReference>
<reference evidence="2 3" key="1">
    <citation type="journal article" date="2017" name="Gigascience">
        <title>Genome sequence of the small brown planthopper, Laodelphax striatellus.</title>
        <authorList>
            <person name="Zhu J."/>
            <person name="Jiang F."/>
            <person name="Wang X."/>
            <person name="Yang P."/>
            <person name="Bao Y."/>
            <person name="Zhao W."/>
            <person name="Wang W."/>
            <person name="Lu H."/>
            <person name="Wang Q."/>
            <person name="Cui N."/>
            <person name="Li J."/>
            <person name="Chen X."/>
            <person name="Luo L."/>
            <person name="Yu J."/>
            <person name="Kang L."/>
            <person name="Cui F."/>
        </authorList>
    </citation>
    <scope>NUCLEOTIDE SEQUENCE [LARGE SCALE GENOMIC DNA]</scope>
    <source>
        <strain evidence="2">Lst14</strain>
    </source>
</reference>
<sequence length="436" mass="49100">MEEFCRKSILESIDLATDYSVKLGDLIFSITQAKKQIEDTAHLSSSEIDKVFDVLSSCVHKALEKRRAVLKGRVERIEEQSLKPLNECQKVVQHKLEMTKKYIVEGRDILDQLQNKKVPVDIKTNTNYGNQASLMGGLPAVPGLNEVPALTFQCDLDVIRETLLQEIDDIGSVSSMGPVQLTNVEEKPGGLLVHWEEVELDRPIDVQSFRLQVASGSYPDANQNHSEALYRDLYEGLDCCHLIRDLSPGQPYTLRVCCMDAGSKLWSAWSVPRVAVTHTPPYVWRDCRPYYATSVEGKIACKQTSDNVVLLSSDLLVGANHSIQFQVLECGETSEWTDGLGLAKDIISTDLNQSGVLFINAKGHVFLDKKEKTTRLPPLTKGCRVSFTCEYFRQQKKMRVNIDSEDKAVTYDWILPAPSFYFVMCFRSPGWKILVE</sequence>
<dbReference type="Proteomes" id="UP000291343">
    <property type="component" value="Unassembled WGS sequence"/>
</dbReference>
<organism evidence="2 3">
    <name type="scientific">Laodelphax striatellus</name>
    <name type="common">Small brown planthopper</name>
    <name type="synonym">Delphax striatella</name>
    <dbReference type="NCBI Taxonomy" id="195883"/>
    <lineage>
        <taxon>Eukaryota</taxon>
        <taxon>Metazoa</taxon>
        <taxon>Ecdysozoa</taxon>
        <taxon>Arthropoda</taxon>
        <taxon>Hexapoda</taxon>
        <taxon>Insecta</taxon>
        <taxon>Pterygota</taxon>
        <taxon>Neoptera</taxon>
        <taxon>Paraneoptera</taxon>
        <taxon>Hemiptera</taxon>
        <taxon>Auchenorrhyncha</taxon>
        <taxon>Fulgoroidea</taxon>
        <taxon>Delphacidae</taxon>
        <taxon>Criomorphinae</taxon>
        <taxon>Laodelphax</taxon>
    </lineage>
</organism>
<gene>
    <name evidence="2" type="ORF">LSTR_LSTR008717</name>
</gene>
<dbReference type="AlphaFoldDB" id="A0A482XPM9"/>
<dbReference type="Gene3D" id="2.60.40.10">
    <property type="entry name" value="Immunoglobulins"/>
    <property type="match status" value="1"/>
</dbReference>
<evidence type="ECO:0000259" key="1">
    <source>
        <dbReference type="PROSITE" id="PS50853"/>
    </source>
</evidence>
<dbReference type="PROSITE" id="PS50853">
    <property type="entry name" value="FN3"/>
    <property type="match status" value="1"/>
</dbReference>
<comment type="caution">
    <text evidence="2">The sequence shown here is derived from an EMBL/GenBank/DDBJ whole genome shotgun (WGS) entry which is preliminary data.</text>
</comment>
<dbReference type="EMBL" id="QKKF02002906">
    <property type="protein sequence ID" value="RZF47913.1"/>
    <property type="molecule type" value="Genomic_DNA"/>
</dbReference>
<name>A0A482XPM9_LAOST</name>
<dbReference type="SMR" id="A0A482XPM9"/>
<dbReference type="InterPro" id="IPR036116">
    <property type="entry name" value="FN3_sf"/>
</dbReference>
<keyword evidence="3" id="KW-1185">Reference proteome</keyword>
<evidence type="ECO:0000313" key="2">
    <source>
        <dbReference type="EMBL" id="RZF47913.1"/>
    </source>
</evidence>
<evidence type="ECO:0000313" key="3">
    <source>
        <dbReference type="Proteomes" id="UP000291343"/>
    </source>
</evidence>
<dbReference type="InterPro" id="IPR013783">
    <property type="entry name" value="Ig-like_fold"/>
</dbReference>
<dbReference type="STRING" id="195883.A0A482XPM9"/>
<dbReference type="SUPFAM" id="SSF49265">
    <property type="entry name" value="Fibronectin type III"/>
    <property type="match status" value="1"/>
</dbReference>